<name>A0A202EAZ7_9EURY</name>
<evidence type="ECO:0000256" key="1">
    <source>
        <dbReference type="SAM" id="Phobius"/>
    </source>
</evidence>
<dbReference type="RefSeq" id="WP_087713714.1">
    <property type="nucleotide sequence ID" value="NZ_MWPH01000001.1"/>
</dbReference>
<keyword evidence="1" id="KW-0472">Membrane</keyword>
<dbReference type="Pfam" id="PF04367">
    <property type="entry name" value="DUF502"/>
    <property type="match status" value="1"/>
</dbReference>
<feature type="transmembrane region" description="Helical" evidence="1">
    <location>
        <begin position="12"/>
        <end position="32"/>
    </location>
</feature>
<keyword evidence="3" id="KW-1185">Reference proteome</keyword>
<feature type="transmembrane region" description="Helical" evidence="1">
    <location>
        <begin position="62"/>
        <end position="83"/>
    </location>
</feature>
<dbReference type="EMBL" id="MWPH01000001">
    <property type="protein sequence ID" value="OVE85409.1"/>
    <property type="molecule type" value="Genomic_DNA"/>
</dbReference>
<sequence>MGIWKRDLARGLVVVAPVLVTGFVLYLLYGFIEGLTPGFLVPNWLLEGLIADETVREQATEFLRVGVSLSLLLVVLYACGSLMRTAIGPAAERVFDASANYIPGVRMVYNASKTAAETAVGDQDQLQEPVRLEVWDEIRMTAFKTGQPAPDERELYFIPTAPNITTGFLVEAHPDEVTSLEETSEEALTRVLSAGFGDADTDRGMRGGVPIDVIAESREPRSER</sequence>
<keyword evidence="1" id="KW-0812">Transmembrane</keyword>
<dbReference type="PANTHER" id="PTHR31876">
    <property type="entry name" value="COV-LIKE PROTEIN 1"/>
    <property type="match status" value="1"/>
</dbReference>
<proteinExistence type="predicted"/>
<dbReference type="OrthoDB" id="156682at2157"/>
<comment type="caution">
    <text evidence="2">The sequence shown here is derived from an EMBL/GenBank/DDBJ whole genome shotgun (WGS) entry which is preliminary data.</text>
</comment>
<dbReference type="PANTHER" id="PTHR31876:SF26">
    <property type="entry name" value="PROTEIN LIKE COV 2"/>
    <property type="match status" value="1"/>
</dbReference>
<dbReference type="AlphaFoldDB" id="A0A202EAZ7"/>
<gene>
    <name evidence="2" type="ORF">B2G88_00845</name>
</gene>
<dbReference type="InterPro" id="IPR007462">
    <property type="entry name" value="COV1-like"/>
</dbReference>
<reference evidence="2 3" key="1">
    <citation type="submission" date="2017-02" db="EMBL/GenBank/DDBJ databases">
        <title>Natronthermophilus aegyptiacus gen. nov.,sp. nov., an aerobic, extremely halophilic alkalithermophilic archaeon isolated from the athalassohaline Wadi An Natrun, Egypt.</title>
        <authorList>
            <person name="Zhao B."/>
        </authorList>
    </citation>
    <scope>NUCLEOTIDE SEQUENCE [LARGE SCALE GENOMIC DNA]</scope>
    <source>
        <strain evidence="2 3">CGMCC 1.3597</strain>
    </source>
</reference>
<protein>
    <recommendedName>
        <fullName evidence="4">DUF502 domain-containing protein</fullName>
    </recommendedName>
</protein>
<organism evidence="2 3">
    <name type="scientific">Natronolimnobius baerhuensis</name>
    <dbReference type="NCBI Taxonomy" id="253108"/>
    <lineage>
        <taxon>Archaea</taxon>
        <taxon>Methanobacteriati</taxon>
        <taxon>Methanobacteriota</taxon>
        <taxon>Stenosarchaea group</taxon>
        <taxon>Halobacteria</taxon>
        <taxon>Halobacteriales</taxon>
        <taxon>Natrialbaceae</taxon>
        <taxon>Natronolimnobius</taxon>
    </lineage>
</organism>
<evidence type="ECO:0008006" key="4">
    <source>
        <dbReference type="Google" id="ProtNLM"/>
    </source>
</evidence>
<dbReference type="Proteomes" id="UP000196084">
    <property type="component" value="Unassembled WGS sequence"/>
</dbReference>
<accession>A0A202EAZ7</accession>
<keyword evidence="1" id="KW-1133">Transmembrane helix</keyword>
<evidence type="ECO:0000313" key="2">
    <source>
        <dbReference type="EMBL" id="OVE85409.1"/>
    </source>
</evidence>
<evidence type="ECO:0000313" key="3">
    <source>
        <dbReference type="Proteomes" id="UP000196084"/>
    </source>
</evidence>